<name>A0ACC0NTC9_RHOML</name>
<evidence type="ECO:0000313" key="2">
    <source>
        <dbReference type="Proteomes" id="UP001062846"/>
    </source>
</evidence>
<comment type="caution">
    <text evidence="1">The sequence shown here is derived from an EMBL/GenBank/DDBJ whole genome shotgun (WGS) entry which is preliminary data.</text>
</comment>
<evidence type="ECO:0000313" key="1">
    <source>
        <dbReference type="EMBL" id="KAI8556550.1"/>
    </source>
</evidence>
<accession>A0ACC0NTC9</accession>
<proteinExistence type="predicted"/>
<dbReference type="Proteomes" id="UP001062846">
    <property type="component" value="Chromosome 5"/>
</dbReference>
<protein>
    <submittedName>
        <fullName evidence="1">Uncharacterized protein</fullName>
    </submittedName>
</protein>
<organism evidence="1 2">
    <name type="scientific">Rhododendron molle</name>
    <name type="common">Chinese azalea</name>
    <name type="synonym">Azalea mollis</name>
    <dbReference type="NCBI Taxonomy" id="49168"/>
    <lineage>
        <taxon>Eukaryota</taxon>
        <taxon>Viridiplantae</taxon>
        <taxon>Streptophyta</taxon>
        <taxon>Embryophyta</taxon>
        <taxon>Tracheophyta</taxon>
        <taxon>Spermatophyta</taxon>
        <taxon>Magnoliopsida</taxon>
        <taxon>eudicotyledons</taxon>
        <taxon>Gunneridae</taxon>
        <taxon>Pentapetalae</taxon>
        <taxon>asterids</taxon>
        <taxon>Ericales</taxon>
        <taxon>Ericaceae</taxon>
        <taxon>Ericoideae</taxon>
        <taxon>Rhodoreae</taxon>
        <taxon>Rhododendron</taxon>
    </lineage>
</organism>
<sequence>MEVLGPVPYARAVKKIGNEMDLALVDLKGVLSLADIDCVSWKGIGKPLAEEILQMTFDSCDRLLALHSDHEKVHAFVGSIT</sequence>
<keyword evidence="2" id="KW-1185">Reference proteome</keyword>
<gene>
    <name evidence="1" type="ORF">RHMOL_Rhmol05G0262100</name>
</gene>
<reference evidence="1" key="1">
    <citation type="submission" date="2022-02" db="EMBL/GenBank/DDBJ databases">
        <title>Plant Genome Project.</title>
        <authorList>
            <person name="Zhang R.-G."/>
        </authorList>
    </citation>
    <scope>NUCLEOTIDE SEQUENCE</scope>
    <source>
        <strain evidence="1">AT1</strain>
    </source>
</reference>
<dbReference type="EMBL" id="CM046392">
    <property type="protein sequence ID" value="KAI8556550.1"/>
    <property type="molecule type" value="Genomic_DNA"/>
</dbReference>